<dbReference type="InterPro" id="IPR002516">
    <property type="entry name" value="Glyco_trans_11"/>
</dbReference>
<dbReference type="Pfam" id="PF01531">
    <property type="entry name" value="Glyco_transf_11"/>
    <property type="match status" value="1"/>
</dbReference>
<dbReference type="GO" id="GO:0016020">
    <property type="term" value="C:membrane"/>
    <property type="evidence" value="ECO:0007669"/>
    <property type="project" value="InterPro"/>
</dbReference>
<dbReference type="EMBL" id="FOZV01000001">
    <property type="protein sequence ID" value="SFS29862.1"/>
    <property type="molecule type" value="Genomic_DNA"/>
</dbReference>
<protein>
    <submittedName>
        <fullName evidence="3">Glycosyl transferase family 11</fullName>
    </submittedName>
</protein>
<sequence>MARPNIVNIVGGLGNQLFQYLFGLALERETGRQTLYDVSDFEHYDLHGGLTIERYFDLDLPRAEPRDVKRLSLLLCSYEVKRAVSRLSHVLGPLRPWETDRTSGLETASSYSAPRYFRGYWQDQPYDEAILDRVRARLRFRADIDSAADRAFQALEPDIESSAALQIRRGDYLTAAANAPHYSLPLAHYYRSMEMLSAEGIRHFYVFSDDIEGLRAEFNCPHHVTFVDETISGSPGIDFRMLTRFKTLVISNSTFGWWAAVLRSYPSGKVIAPEPWINPTHRGRMAQSPAILDGWTRADVWGS</sequence>
<organism evidence="3 4">
    <name type="scientific">Brevundimonas viscosa</name>
    <dbReference type="NCBI Taxonomy" id="871741"/>
    <lineage>
        <taxon>Bacteria</taxon>
        <taxon>Pseudomonadati</taxon>
        <taxon>Pseudomonadota</taxon>
        <taxon>Alphaproteobacteria</taxon>
        <taxon>Caulobacterales</taxon>
        <taxon>Caulobacteraceae</taxon>
        <taxon>Brevundimonas</taxon>
    </lineage>
</organism>
<evidence type="ECO:0000313" key="3">
    <source>
        <dbReference type="EMBL" id="SFS29862.1"/>
    </source>
</evidence>
<dbReference type="GO" id="GO:0008107">
    <property type="term" value="F:galactoside 2-alpha-L-fucosyltransferase activity"/>
    <property type="evidence" value="ECO:0007669"/>
    <property type="project" value="InterPro"/>
</dbReference>
<dbReference type="OrthoDB" id="9794601at2"/>
<reference evidence="4" key="1">
    <citation type="submission" date="2016-10" db="EMBL/GenBank/DDBJ databases">
        <authorList>
            <person name="Varghese N."/>
            <person name="Submissions S."/>
        </authorList>
    </citation>
    <scope>NUCLEOTIDE SEQUENCE [LARGE SCALE GENOMIC DNA]</scope>
    <source>
        <strain evidence="4">CGMCC 1.10683</strain>
    </source>
</reference>
<evidence type="ECO:0000256" key="2">
    <source>
        <dbReference type="ARBA" id="ARBA00022679"/>
    </source>
</evidence>
<keyword evidence="2 3" id="KW-0808">Transferase</keyword>
<name>A0A1I6NPE1_9CAUL</name>
<dbReference type="Proteomes" id="UP000198788">
    <property type="component" value="Unassembled WGS sequence"/>
</dbReference>
<dbReference type="PANTHER" id="PTHR11927">
    <property type="entry name" value="GALACTOSIDE 2-L-FUCOSYLTRANSFERASE"/>
    <property type="match status" value="1"/>
</dbReference>
<dbReference type="PANTHER" id="PTHR11927:SF9">
    <property type="entry name" value="L-FUCOSYLTRANSFERASE"/>
    <property type="match status" value="1"/>
</dbReference>
<gene>
    <name evidence="3" type="ORF">SAMN05192570_0283</name>
</gene>
<keyword evidence="4" id="KW-1185">Reference proteome</keyword>
<dbReference type="RefSeq" id="WP_092306086.1">
    <property type="nucleotide sequence ID" value="NZ_FOZV01000001.1"/>
</dbReference>
<dbReference type="AlphaFoldDB" id="A0A1I6NPE1"/>
<dbReference type="CDD" id="cd11301">
    <property type="entry name" value="Fut1_Fut2_like"/>
    <property type="match status" value="1"/>
</dbReference>
<keyword evidence="1" id="KW-0328">Glycosyltransferase</keyword>
<dbReference type="GO" id="GO:0005975">
    <property type="term" value="P:carbohydrate metabolic process"/>
    <property type="evidence" value="ECO:0007669"/>
    <property type="project" value="InterPro"/>
</dbReference>
<dbReference type="STRING" id="871741.SAMN05192570_0283"/>
<evidence type="ECO:0000256" key="1">
    <source>
        <dbReference type="ARBA" id="ARBA00022676"/>
    </source>
</evidence>
<evidence type="ECO:0000313" key="4">
    <source>
        <dbReference type="Proteomes" id="UP000198788"/>
    </source>
</evidence>
<proteinExistence type="predicted"/>
<accession>A0A1I6NPE1</accession>